<keyword evidence="1" id="KW-0812">Transmembrane</keyword>
<gene>
    <name evidence="2" type="ORF">ACAOBT_LOCUS33162</name>
</gene>
<keyword evidence="1" id="KW-0472">Membrane</keyword>
<evidence type="ECO:0000313" key="3">
    <source>
        <dbReference type="Proteomes" id="UP001152888"/>
    </source>
</evidence>
<dbReference type="AlphaFoldDB" id="A0A9P0MB77"/>
<comment type="caution">
    <text evidence="2">The sequence shown here is derived from an EMBL/GenBank/DDBJ whole genome shotgun (WGS) entry which is preliminary data.</text>
</comment>
<keyword evidence="3" id="KW-1185">Reference proteome</keyword>
<evidence type="ECO:0000313" key="2">
    <source>
        <dbReference type="EMBL" id="CAH2013024.1"/>
    </source>
</evidence>
<dbReference type="Proteomes" id="UP001152888">
    <property type="component" value="Unassembled WGS sequence"/>
</dbReference>
<evidence type="ECO:0000256" key="1">
    <source>
        <dbReference type="SAM" id="Phobius"/>
    </source>
</evidence>
<sequence length="36" mass="4284">MVCIVPYTYVTFHCYLYIVLHLGTTCFKNKPFSPRQ</sequence>
<reference evidence="2" key="1">
    <citation type="submission" date="2022-03" db="EMBL/GenBank/DDBJ databases">
        <authorList>
            <person name="Sayadi A."/>
        </authorList>
    </citation>
    <scope>NUCLEOTIDE SEQUENCE</scope>
</reference>
<protein>
    <submittedName>
        <fullName evidence="2">Uncharacterized protein</fullName>
    </submittedName>
</protein>
<organism evidence="2 3">
    <name type="scientific">Acanthoscelides obtectus</name>
    <name type="common">Bean weevil</name>
    <name type="synonym">Bruchus obtectus</name>
    <dbReference type="NCBI Taxonomy" id="200917"/>
    <lineage>
        <taxon>Eukaryota</taxon>
        <taxon>Metazoa</taxon>
        <taxon>Ecdysozoa</taxon>
        <taxon>Arthropoda</taxon>
        <taxon>Hexapoda</taxon>
        <taxon>Insecta</taxon>
        <taxon>Pterygota</taxon>
        <taxon>Neoptera</taxon>
        <taxon>Endopterygota</taxon>
        <taxon>Coleoptera</taxon>
        <taxon>Polyphaga</taxon>
        <taxon>Cucujiformia</taxon>
        <taxon>Chrysomeloidea</taxon>
        <taxon>Chrysomelidae</taxon>
        <taxon>Bruchinae</taxon>
        <taxon>Bruchini</taxon>
        <taxon>Acanthoscelides</taxon>
    </lineage>
</organism>
<accession>A0A9P0MB77</accession>
<name>A0A9P0MB77_ACAOB</name>
<dbReference type="EMBL" id="CAKOFQ010008257">
    <property type="protein sequence ID" value="CAH2013024.1"/>
    <property type="molecule type" value="Genomic_DNA"/>
</dbReference>
<proteinExistence type="predicted"/>
<feature type="transmembrane region" description="Helical" evidence="1">
    <location>
        <begin position="6"/>
        <end position="27"/>
    </location>
</feature>
<keyword evidence="1" id="KW-1133">Transmembrane helix</keyword>